<gene>
    <name evidence="4" type="ORF">SAMN02745215_01086</name>
</gene>
<name>A0A1M7SMN9_9FIRM</name>
<dbReference type="InterPro" id="IPR003593">
    <property type="entry name" value="AAA+_ATPase"/>
</dbReference>
<dbReference type="Gene3D" id="3.40.50.300">
    <property type="entry name" value="P-loop containing nucleotide triphosphate hydrolases"/>
    <property type="match status" value="1"/>
</dbReference>
<dbReference type="GO" id="GO:0016887">
    <property type="term" value="F:ATP hydrolysis activity"/>
    <property type="evidence" value="ECO:0007669"/>
    <property type="project" value="InterPro"/>
</dbReference>
<dbReference type="STRING" id="1121395.SAMN02745215_01086"/>
<dbReference type="PANTHER" id="PTHR43158:SF2">
    <property type="entry name" value="SKFA PEPTIDE EXPORT ATP-BINDING PROTEIN SKFE"/>
    <property type="match status" value="1"/>
</dbReference>
<dbReference type="EMBL" id="FRDN01000004">
    <property type="protein sequence ID" value="SHN59694.1"/>
    <property type="molecule type" value="Genomic_DNA"/>
</dbReference>
<dbReference type="PROSITE" id="PS50893">
    <property type="entry name" value="ABC_TRANSPORTER_2"/>
    <property type="match status" value="1"/>
</dbReference>
<dbReference type="SMART" id="SM00382">
    <property type="entry name" value="AAA"/>
    <property type="match status" value="1"/>
</dbReference>
<keyword evidence="2 4" id="KW-0067">ATP-binding</keyword>
<dbReference type="InterPro" id="IPR027417">
    <property type="entry name" value="P-loop_NTPase"/>
</dbReference>
<protein>
    <submittedName>
        <fullName evidence="4">Iron complex transport system ATP-binding protein</fullName>
    </submittedName>
</protein>
<evidence type="ECO:0000313" key="5">
    <source>
        <dbReference type="Proteomes" id="UP000184010"/>
    </source>
</evidence>
<feature type="domain" description="ABC transporter" evidence="3">
    <location>
        <begin position="6"/>
        <end position="244"/>
    </location>
</feature>
<dbReference type="Pfam" id="PF00005">
    <property type="entry name" value="ABC_tran"/>
    <property type="match status" value="1"/>
</dbReference>
<dbReference type="GO" id="GO:0005524">
    <property type="term" value="F:ATP binding"/>
    <property type="evidence" value="ECO:0007669"/>
    <property type="project" value="UniProtKB-KW"/>
</dbReference>
<keyword evidence="5" id="KW-1185">Reference proteome</keyword>
<dbReference type="InterPro" id="IPR003439">
    <property type="entry name" value="ABC_transporter-like_ATP-bd"/>
</dbReference>
<dbReference type="RefSeq" id="WP_072771624.1">
    <property type="nucleotide sequence ID" value="NZ_FRDN01000004.1"/>
</dbReference>
<keyword evidence="1" id="KW-0547">Nucleotide-binding</keyword>
<dbReference type="PANTHER" id="PTHR43158">
    <property type="entry name" value="SKFA PEPTIDE EXPORT ATP-BINDING PROTEIN SKFE"/>
    <property type="match status" value="1"/>
</dbReference>
<proteinExistence type="predicted"/>
<accession>A0A1M7SMN9</accession>
<evidence type="ECO:0000313" key="4">
    <source>
        <dbReference type="EMBL" id="SHN59694.1"/>
    </source>
</evidence>
<dbReference type="Proteomes" id="UP000184010">
    <property type="component" value="Unassembled WGS sequence"/>
</dbReference>
<evidence type="ECO:0000256" key="2">
    <source>
        <dbReference type="ARBA" id="ARBA00022840"/>
    </source>
</evidence>
<organism evidence="4 5">
    <name type="scientific">Desulfitobacterium chlororespirans DSM 11544</name>
    <dbReference type="NCBI Taxonomy" id="1121395"/>
    <lineage>
        <taxon>Bacteria</taxon>
        <taxon>Bacillati</taxon>
        <taxon>Bacillota</taxon>
        <taxon>Clostridia</taxon>
        <taxon>Eubacteriales</taxon>
        <taxon>Desulfitobacteriaceae</taxon>
        <taxon>Desulfitobacterium</taxon>
    </lineage>
</organism>
<sequence>MNEPIISLRQLSYKVGSKYLVQDINWDVLPGEHWAVFGMNGSGKTTLLTILAGFRPFTHGFLEVFGQPYTNENVLEIRKRIGLVSSSFFDKYYAKESALDIVLSGKFGTFGTHYEINDEDVVKARKLLTELHLKDKIDQSFDMMSRGERQNVLIARAMFTNPEILILDEPCTGLDVYAREHLLNTVRDLAENTDIAIVYVTHYTDEIIDVFDRCLLLRNGYCYTQGQTKEIFNTEKLSDFLRYPVKVSEVAGEKISVNMDIKSNVRDLMLGSEINDR</sequence>
<dbReference type="AlphaFoldDB" id="A0A1M7SMN9"/>
<evidence type="ECO:0000259" key="3">
    <source>
        <dbReference type="PROSITE" id="PS50893"/>
    </source>
</evidence>
<dbReference type="SUPFAM" id="SSF52540">
    <property type="entry name" value="P-loop containing nucleoside triphosphate hydrolases"/>
    <property type="match status" value="1"/>
</dbReference>
<evidence type="ECO:0000256" key="1">
    <source>
        <dbReference type="ARBA" id="ARBA00022741"/>
    </source>
</evidence>
<reference evidence="5" key="1">
    <citation type="submission" date="2016-12" db="EMBL/GenBank/DDBJ databases">
        <authorList>
            <person name="Varghese N."/>
            <person name="Submissions S."/>
        </authorList>
    </citation>
    <scope>NUCLEOTIDE SEQUENCE [LARGE SCALE GENOMIC DNA]</scope>
    <source>
        <strain evidence="5">DSM 11544</strain>
    </source>
</reference>